<accession>A3LNE5</accession>
<name>A3LNE5_PICST</name>
<feature type="non-terminal residue" evidence="2">
    <location>
        <position position="183"/>
    </location>
</feature>
<dbReference type="PANTHER" id="PTHR12111:SF1">
    <property type="entry name" value="SPLICING FACTOR YJU2"/>
    <property type="match status" value="1"/>
</dbReference>
<dbReference type="InParanoid" id="A3LNE5"/>
<evidence type="ECO:0008006" key="4">
    <source>
        <dbReference type="Google" id="ProtNLM"/>
    </source>
</evidence>
<dbReference type="InterPro" id="IPR007590">
    <property type="entry name" value="Saf4/Yju2"/>
</dbReference>
<dbReference type="GeneID" id="4837593"/>
<feature type="coiled-coil region" evidence="1">
    <location>
        <begin position="114"/>
        <end position="183"/>
    </location>
</feature>
<dbReference type="RefSeq" id="XP_001382349.2">
    <property type="nucleotide sequence ID" value="XM_001382312.1"/>
</dbReference>
<evidence type="ECO:0000256" key="1">
    <source>
        <dbReference type="SAM" id="Coils"/>
    </source>
</evidence>
<organism evidence="2 3">
    <name type="scientific">Scheffersomyces stipitis (strain ATCC 58785 / CBS 6054 / NBRC 10063 / NRRL Y-11545)</name>
    <name type="common">Yeast</name>
    <name type="synonym">Pichia stipitis</name>
    <dbReference type="NCBI Taxonomy" id="322104"/>
    <lineage>
        <taxon>Eukaryota</taxon>
        <taxon>Fungi</taxon>
        <taxon>Dikarya</taxon>
        <taxon>Ascomycota</taxon>
        <taxon>Saccharomycotina</taxon>
        <taxon>Pichiomycetes</taxon>
        <taxon>Debaryomycetaceae</taxon>
        <taxon>Scheffersomyces</taxon>
    </lineage>
</organism>
<evidence type="ECO:0000313" key="2">
    <source>
        <dbReference type="EMBL" id="ABN64320.2"/>
    </source>
</evidence>
<dbReference type="FunCoup" id="A3LNE5">
    <property type="interactions" value="717"/>
</dbReference>
<keyword evidence="3" id="KW-1185">Reference proteome</keyword>
<dbReference type="OMA" id="CDEYIGA"/>
<dbReference type="AlphaFoldDB" id="A3LNE5"/>
<evidence type="ECO:0000313" key="3">
    <source>
        <dbReference type="Proteomes" id="UP000002258"/>
    </source>
</evidence>
<reference evidence="2 3" key="1">
    <citation type="journal article" date="2007" name="Nat. Biotechnol.">
        <title>Genome sequence of the lignocellulose-bioconverting and xylose-fermenting yeast Pichia stipitis.</title>
        <authorList>
            <person name="Jeffries T.W."/>
            <person name="Grigoriev I.V."/>
            <person name="Grimwood J."/>
            <person name="Laplaza J.M."/>
            <person name="Aerts A."/>
            <person name="Salamov A."/>
            <person name="Schmutz J."/>
            <person name="Lindquist E."/>
            <person name="Dehal P."/>
            <person name="Shapiro H."/>
            <person name="Jin Y.S."/>
            <person name="Passoth V."/>
            <person name="Richardson P.M."/>
        </authorList>
    </citation>
    <scope>NUCLEOTIDE SEQUENCE [LARGE SCALE GENOMIC DNA]</scope>
    <source>
        <strain evidence="3">ATCC 58785 / CBS 6054 / NBRC 10063 / NRRL Y-11545</strain>
    </source>
</reference>
<dbReference type="GO" id="GO:0030620">
    <property type="term" value="F:U2 snRNA binding"/>
    <property type="evidence" value="ECO:0007669"/>
    <property type="project" value="EnsemblFungi"/>
</dbReference>
<dbReference type="HOGENOM" id="CLU_053603_2_3_1"/>
<dbReference type="PANTHER" id="PTHR12111">
    <property type="entry name" value="SPLICING FACTOR YJU2"/>
    <property type="match status" value="1"/>
</dbReference>
<dbReference type="OrthoDB" id="674963at2759"/>
<dbReference type="GO" id="GO:0000974">
    <property type="term" value="C:Prp19 complex"/>
    <property type="evidence" value="ECO:0007669"/>
    <property type="project" value="EnsemblFungi"/>
</dbReference>
<sequence>MSERKAINKYYPPDWDPSKVVKRKRDPNQTIKIRMMAPYSMRCTKCNEYIAERRSFNARKETTNETYLKTKIIRFHITCPRCNNHISFKTNPQTAGYTPEEGAVRNYEPTRKTEDELLQRLEKEEQENLKFQTLKERRKRNPFWNKQESLQAGGDVYENLEKRLSEQQREQQLNEHLEELQMK</sequence>
<dbReference type="eggNOG" id="KOG2989">
    <property type="taxonomic scope" value="Eukaryota"/>
</dbReference>
<dbReference type="GO" id="GO:0000350">
    <property type="term" value="P:generation of catalytic spliceosome for second transesterification step"/>
    <property type="evidence" value="ECO:0007669"/>
    <property type="project" value="EnsemblFungi"/>
</dbReference>
<dbReference type="STRING" id="322104.A3LNE5"/>
<dbReference type="GO" id="GO:0071006">
    <property type="term" value="C:U2-type catalytic step 1 spliceosome"/>
    <property type="evidence" value="ECO:0007669"/>
    <property type="project" value="EnsemblFungi"/>
</dbReference>
<dbReference type="KEGG" id="pic:PICST_21982"/>
<dbReference type="GO" id="GO:0000384">
    <property type="term" value="F:first spliceosomal transesterification activity"/>
    <property type="evidence" value="ECO:0007669"/>
    <property type="project" value="EnsemblFungi"/>
</dbReference>
<protein>
    <recommendedName>
        <fullName evidence="4">Splicing factor YJU2</fullName>
    </recommendedName>
</protein>
<keyword evidence="1" id="KW-0175">Coiled coil</keyword>
<dbReference type="GO" id="GO:0000349">
    <property type="term" value="P:generation of catalytic spliceosome for first transesterification step"/>
    <property type="evidence" value="ECO:0007669"/>
    <property type="project" value="EnsemblFungi"/>
</dbReference>
<gene>
    <name evidence="2" type="ORF">PICST_21982</name>
</gene>
<dbReference type="EMBL" id="CP000496">
    <property type="protein sequence ID" value="ABN64320.2"/>
    <property type="molecule type" value="Genomic_DNA"/>
</dbReference>
<proteinExistence type="predicted"/>
<dbReference type="Pfam" id="PF04502">
    <property type="entry name" value="Saf4_Yju2"/>
    <property type="match status" value="1"/>
</dbReference>
<dbReference type="Proteomes" id="UP000002258">
    <property type="component" value="Chromosome 2"/>
</dbReference>
<dbReference type="GO" id="GO:0071007">
    <property type="term" value="C:U2-type catalytic step 2 spliceosome"/>
    <property type="evidence" value="ECO:0007669"/>
    <property type="project" value="EnsemblFungi"/>
</dbReference>